<dbReference type="InterPro" id="IPR003309">
    <property type="entry name" value="SCAN_dom"/>
</dbReference>
<dbReference type="Gene3D" id="1.10.340.70">
    <property type="match status" value="1"/>
</dbReference>
<dbReference type="SUPFAM" id="SSF47353">
    <property type="entry name" value="Retrovirus capsid dimerization domain-like"/>
    <property type="match status" value="1"/>
</dbReference>
<dbReference type="InterPro" id="IPR043128">
    <property type="entry name" value="Rev_trsase/Diguanyl_cyclase"/>
</dbReference>
<keyword evidence="1" id="KW-0175">Coiled coil</keyword>
<dbReference type="SUPFAM" id="SSF53098">
    <property type="entry name" value="Ribonuclease H-like"/>
    <property type="match status" value="1"/>
</dbReference>
<dbReference type="PANTHER" id="PTHR46888">
    <property type="entry name" value="ZINC KNUCKLE DOMAINCONTAINING PROTEIN-RELATED"/>
    <property type="match status" value="1"/>
</dbReference>
<dbReference type="Gene3D" id="3.10.10.10">
    <property type="entry name" value="HIV Type 1 Reverse Transcriptase, subunit A, domain 1"/>
    <property type="match status" value="1"/>
</dbReference>
<evidence type="ECO:0000313" key="4">
    <source>
        <dbReference type="EMBL" id="KAL1272403.1"/>
    </source>
</evidence>
<evidence type="ECO:0000256" key="2">
    <source>
        <dbReference type="SAM" id="MobiDB-lite"/>
    </source>
</evidence>
<dbReference type="Gene3D" id="3.30.70.270">
    <property type="match status" value="1"/>
</dbReference>
<evidence type="ECO:0000256" key="1">
    <source>
        <dbReference type="SAM" id="Coils"/>
    </source>
</evidence>
<dbReference type="Pfam" id="PF22938">
    <property type="entry name" value="Integrase_p58_C"/>
    <property type="match status" value="1"/>
</dbReference>
<gene>
    <name evidence="4" type="ORF">QQF64_028265</name>
</gene>
<dbReference type="Gene3D" id="3.30.420.10">
    <property type="entry name" value="Ribonuclease H-like superfamily/Ribonuclease H"/>
    <property type="match status" value="1"/>
</dbReference>
<proteinExistence type="predicted"/>
<evidence type="ECO:0000259" key="3">
    <source>
        <dbReference type="PROSITE" id="PS50994"/>
    </source>
</evidence>
<dbReference type="Pfam" id="PF17921">
    <property type="entry name" value="Integrase_H2C2"/>
    <property type="match status" value="1"/>
</dbReference>
<dbReference type="InterPro" id="IPR001584">
    <property type="entry name" value="Integrase_cat-core"/>
</dbReference>
<evidence type="ECO:0000313" key="5">
    <source>
        <dbReference type="Proteomes" id="UP001558613"/>
    </source>
</evidence>
<accession>A0ABR3N638</accession>
<dbReference type="Gene3D" id="1.10.4020.10">
    <property type="entry name" value="DNA breaking-rejoining enzymes"/>
    <property type="match status" value="1"/>
</dbReference>
<sequence>MEFDLLKFTLSPTLEEFDRCRKKDLILIAEFYNITVPKEQKKQVIKDELYSKLVEADVLPGRAVVEGPEAATDEKADDADSASSKKAPQLDPMVTIRLKELDIELKKQEHEIQLLRLKELELQADRDIKLRKLDIEAQMLRNKPVPSPRTRPSSSSPEVGQTDFDVGKYVKLVPPFRESEVDSYFVAFERVAAKLKWPRDMWALLLQCNLFGKAQEVCAAVPIEDSLNYDTVKLAVLRAYELVPEAYRQKFRACSKTAKQTFVEFAREKKALFEKWCLSTKIATLEDLQELILLEDFKNCLPENIVVYLNEQKVSKLSDAAILADEFVLTHKTVFSPVRVSKVLPAVDIGKTYANGSSRSVSEMKNASKRPDKKRVCFYCLDPGHIISNCKAWQQKAAGKPKGVAFSSVSEPLSSQSNSSVFNSFLQTCTVALTDDGSDPRPIVMLRDTGSAQSIILESTLPFSSKSYTGNNVLIRGIEMGCTSVPLHTIHLKSDLISGPVSVGVHSRLPVDGIDMILGNDLAGTKVFPYPIVSAKPDVCGQDDALSHLSSIFPSCAVTRAQKKKFNDVLDLSSSFLVSSSESAECKLYVQPQSKDNAPLKVSREQLIAAQKSDVSLSKCISAAADRTQVSDEPVGYCWDDGVLMRWWKPTDSDCEGVYQIVLSTDYRTQILKLAHEHICSGHLGVTKTHDRIARYFFWPSMKSSVSAFVRSCHICQVAGKPNQVIPQAPLQPIPVIGEPFERLILDCVGPLPKAKTGHQYILTIMCTATRYPEAVPLRSITTKAVVKELIKFCSVFGLPKVIQTDRGTNFTSNLFEQLAKELQVRHEMSTANHPESQGALERFHQTLKSMLRAYCVETGKEWVDGLPLLMLAVRSTVQESLGFSPAELVFGHTVRGPLKLIHDQFLSKDSRQMPILEYVSTFREHLHRAWDVAKRHLSNTQVRMKKRYDRKSVDRSFQPGDSVLVLLPVPTSPMHARFSGPYTVEKKLSDTNYTILTPDRRRKSRVCHVNMLKEYVDRNEPGVKPVIKSAIAVNTVNVPVGYVPEVDGLRDKVAQTFGGKFVNSVILATLPAYLSYLSEEHRNDIIELINKHPTLFNDVPSQTNVLVHDIDVGQSTPIKQHAYRVNPCKRQVMRDEVEYLARNGFVIASQSPWSSPCILVPKSDGSLRFCTDFRKVNSVTKADSFPLPRVEDCVDRVGSSRYVTKLDLL</sequence>
<dbReference type="InterPro" id="IPR041588">
    <property type="entry name" value="Integrase_H2C2"/>
</dbReference>
<dbReference type="InterPro" id="IPR012337">
    <property type="entry name" value="RNaseH-like_sf"/>
</dbReference>
<dbReference type="Pfam" id="PF00665">
    <property type="entry name" value="rve"/>
    <property type="match status" value="1"/>
</dbReference>
<keyword evidence="5" id="KW-1185">Reference proteome</keyword>
<name>A0ABR3N638_9TELE</name>
<dbReference type="InterPro" id="IPR054465">
    <property type="entry name" value="Integrase_p58-like_C"/>
</dbReference>
<feature type="coiled-coil region" evidence="1">
    <location>
        <begin position="98"/>
        <end position="125"/>
    </location>
</feature>
<dbReference type="EMBL" id="JAYMGO010000006">
    <property type="protein sequence ID" value="KAL1272403.1"/>
    <property type="molecule type" value="Genomic_DNA"/>
</dbReference>
<feature type="compositionally biased region" description="Low complexity" evidence="2">
    <location>
        <begin position="148"/>
        <end position="157"/>
    </location>
</feature>
<organism evidence="4 5">
    <name type="scientific">Cirrhinus molitorella</name>
    <name type="common">mud carp</name>
    <dbReference type="NCBI Taxonomy" id="172907"/>
    <lineage>
        <taxon>Eukaryota</taxon>
        <taxon>Metazoa</taxon>
        <taxon>Chordata</taxon>
        <taxon>Craniata</taxon>
        <taxon>Vertebrata</taxon>
        <taxon>Euteleostomi</taxon>
        <taxon>Actinopterygii</taxon>
        <taxon>Neopterygii</taxon>
        <taxon>Teleostei</taxon>
        <taxon>Ostariophysi</taxon>
        <taxon>Cypriniformes</taxon>
        <taxon>Cyprinidae</taxon>
        <taxon>Labeoninae</taxon>
        <taxon>Labeonini</taxon>
        <taxon>Cirrhinus</taxon>
    </lineage>
</organism>
<comment type="caution">
    <text evidence="4">The sequence shown here is derived from an EMBL/GenBank/DDBJ whole genome shotgun (WGS) entry which is preliminary data.</text>
</comment>
<dbReference type="InterPro" id="IPR043502">
    <property type="entry name" value="DNA/RNA_pol_sf"/>
</dbReference>
<dbReference type="SUPFAM" id="SSF56672">
    <property type="entry name" value="DNA/RNA polymerases"/>
    <property type="match status" value="1"/>
</dbReference>
<dbReference type="InterPro" id="IPR036397">
    <property type="entry name" value="RNaseH_sf"/>
</dbReference>
<dbReference type="Pfam" id="PF02023">
    <property type="entry name" value="SCAN"/>
    <property type="match status" value="1"/>
</dbReference>
<dbReference type="PROSITE" id="PS50994">
    <property type="entry name" value="INTEGRASE"/>
    <property type="match status" value="1"/>
</dbReference>
<dbReference type="Proteomes" id="UP001558613">
    <property type="component" value="Unassembled WGS sequence"/>
</dbReference>
<feature type="region of interest" description="Disordered" evidence="2">
    <location>
        <begin position="64"/>
        <end position="87"/>
    </location>
</feature>
<protein>
    <recommendedName>
        <fullName evidence="3">Integrase catalytic domain-containing protein</fullName>
    </recommendedName>
</protein>
<dbReference type="InterPro" id="IPR038269">
    <property type="entry name" value="SCAN_sf"/>
</dbReference>
<dbReference type="PANTHER" id="PTHR46888:SF13">
    <property type="entry name" value="RIBONUCLEASE H"/>
    <property type="match status" value="1"/>
</dbReference>
<feature type="region of interest" description="Disordered" evidence="2">
    <location>
        <begin position="141"/>
        <end position="161"/>
    </location>
</feature>
<reference evidence="4 5" key="1">
    <citation type="submission" date="2023-09" db="EMBL/GenBank/DDBJ databases">
        <authorList>
            <person name="Wang M."/>
        </authorList>
    </citation>
    <scope>NUCLEOTIDE SEQUENCE [LARGE SCALE GENOMIC DNA]</scope>
    <source>
        <strain evidence="4">GT-2023</strain>
        <tissue evidence="4">Liver</tissue>
    </source>
</reference>
<feature type="domain" description="Integrase catalytic" evidence="3">
    <location>
        <begin position="729"/>
        <end position="894"/>
    </location>
</feature>